<dbReference type="InterPro" id="IPR016140">
    <property type="entry name" value="Bifunc_inhib/LTP/seed_store"/>
</dbReference>
<evidence type="ECO:0000259" key="2">
    <source>
        <dbReference type="SMART" id="SM00499"/>
    </source>
</evidence>
<dbReference type="Gene3D" id="1.10.110.10">
    <property type="entry name" value="Plant lipid-transfer and hydrophobic proteins"/>
    <property type="match status" value="1"/>
</dbReference>
<dbReference type="AlphaFoldDB" id="A0A7C9D4M8"/>
<dbReference type="PANTHER" id="PTHR33122">
    <property type="entry name" value="LIPID BINDING PROTEIN-RELATED"/>
    <property type="match status" value="1"/>
</dbReference>
<dbReference type="GO" id="GO:0005504">
    <property type="term" value="F:fatty acid binding"/>
    <property type="evidence" value="ECO:0007669"/>
    <property type="project" value="InterPro"/>
</dbReference>
<reference evidence="3" key="1">
    <citation type="journal article" date="2013" name="J. Plant Res.">
        <title>Effect of fungi and light on seed germination of three Opuntia species from semiarid lands of central Mexico.</title>
        <authorList>
            <person name="Delgado-Sanchez P."/>
            <person name="Jimenez-Bremont J.F."/>
            <person name="Guerrero-Gonzalez Mde L."/>
            <person name="Flores J."/>
        </authorList>
    </citation>
    <scope>NUCLEOTIDE SEQUENCE</scope>
    <source>
        <tissue evidence="3">Cladode</tissue>
    </source>
</reference>
<dbReference type="EMBL" id="GISG01088291">
    <property type="protein sequence ID" value="MBA4633761.1"/>
    <property type="molecule type" value="Transcribed_RNA"/>
</dbReference>
<dbReference type="SUPFAM" id="SSF47699">
    <property type="entry name" value="Bifunctional inhibitor/lipid-transfer protein/seed storage 2S albumin"/>
    <property type="match status" value="1"/>
</dbReference>
<feature type="domain" description="Bifunctional inhibitor/plant lipid transfer protein/seed storage helical" evidence="2">
    <location>
        <begin position="68"/>
        <end position="142"/>
    </location>
</feature>
<feature type="signal peptide" evidence="1">
    <location>
        <begin position="1"/>
        <end position="30"/>
    </location>
</feature>
<dbReference type="Pfam" id="PF14368">
    <property type="entry name" value="LTP_2"/>
    <property type="match status" value="1"/>
</dbReference>
<keyword evidence="1" id="KW-0732">Signal</keyword>
<dbReference type="InterPro" id="IPR039265">
    <property type="entry name" value="DIR1-like"/>
</dbReference>
<dbReference type="InterPro" id="IPR036312">
    <property type="entry name" value="Bifun_inhib/LTP/seed_sf"/>
</dbReference>
<protein>
    <recommendedName>
        <fullName evidence="2">Bifunctional inhibitor/plant lipid transfer protein/seed storage helical domain-containing protein</fullName>
    </recommendedName>
</protein>
<dbReference type="GO" id="GO:0009627">
    <property type="term" value="P:systemic acquired resistance"/>
    <property type="evidence" value="ECO:0007669"/>
    <property type="project" value="InterPro"/>
</dbReference>
<accession>A0A7C9D4M8</accession>
<evidence type="ECO:0000256" key="1">
    <source>
        <dbReference type="SAM" id="SignalP"/>
    </source>
</evidence>
<feature type="chain" id="PRO_5028070179" description="Bifunctional inhibitor/plant lipid transfer protein/seed storage helical domain-containing protein" evidence="1">
    <location>
        <begin position="31"/>
        <end position="142"/>
    </location>
</feature>
<evidence type="ECO:0000313" key="3">
    <source>
        <dbReference type="EMBL" id="MBA4633761.1"/>
    </source>
</evidence>
<sequence length="142" mass="14958">MATHHNKALVLLALVLATMIVCDFCTKAKALIGFRDVARGLAKGFKDVTGAEEISHAIGGMMKDGKLCGLTMSDMQSCKDAVQKGGDHNTSPSGACCNVLEKADFPCFCGLKDSSLVTKFSVDVTLAIALPGACNIERKFPC</sequence>
<reference evidence="3" key="2">
    <citation type="submission" date="2020-07" db="EMBL/GenBank/DDBJ databases">
        <authorList>
            <person name="Vera ALvarez R."/>
            <person name="Arias-Moreno D.M."/>
            <person name="Jimenez-Jacinto V."/>
            <person name="Jimenez-Bremont J.F."/>
            <person name="Swaminathan K."/>
            <person name="Moose S.P."/>
            <person name="Guerrero-Gonzalez M.L."/>
            <person name="Marino-Ramirez L."/>
            <person name="Landsman D."/>
            <person name="Rodriguez-Kessler M."/>
            <person name="Delgado-Sanchez P."/>
        </authorList>
    </citation>
    <scope>NUCLEOTIDE SEQUENCE</scope>
    <source>
        <tissue evidence="3">Cladode</tissue>
    </source>
</reference>
<organism evidence="3">
    <name type="scientific">Opuntia streptacantha</name>
    <name type="common">Prickly pear cactus</name>
    <name type="synonym">Opuntia cardona</name>
    <dbReference type="NCBI Taxonomy" id="393608"/>
    <lineage>
        <taxon>Eukaryota</taxon>
        <taxon>Viridiplantae</taxon>
        <taxon>Streptophyta</taxon>
        <taxon>Embryophyta</taxon>
        <taxon>Tracheophyta</taxon>
        <taxon>Spermatophyta</taxon>
        <taxon>Magnoliopsida</taxon>
        <taxon>eudicotyledons</taxon>
        <taxon>Gunneridae</taxon>
        <taxon>Pentapetalae</taxon>
        <taxon>Caryophyllales</taxon>
        <taxon>Cactineae</taxon>
        <taxon>Cactaceae</taxon>
        <taxon>Opuntioideae</taxon>
        <taxon>Opuntia</taxon>
    </lineage>
</organism>
<proteinExistence type="predicted"/>
<dbReference type="SMART" id="SM00499">
    <property type="entry name" value="AAI"/>
    <property type="match status" value="1"/>
</dbReference>
<name>A0A7C9D4M8_OPUST</name>
<dbReference type="PANTHER" id="PTHR33122:SF79">
    <property type="entry name" value="LIPID-TRANSFER PROTEIN DIR1"/>
    <property type="match status" value="1"/>
</dbReference>